<evidence type="ECO:0000313" key="1">
    <source>
        <dbReference type="EMBL" id="PWN48692.1"/>
    </source>
</evidence>
<keyword evidence="2" id="KW-1185">Reference proteome</keyword>
<reference evidence="1 2" key="1">
    <citation type="journal article" date="2018" name="Mol. Biol. Evol.">
        <title>Broad Genomic Sampling Reveals a Smut Pathogenic Ancestry of the Fungal Clade Ustilaginomycotina.</title>
        <authorList>
            <person name="Kijpornyongpan T."/>
            <person name="Mondo S.J."/>
            <person name="Barry K."/>
            <person name="Sandor L."/>
            <person name="Lee J."/>
            <person name="Lipzen A."/>
            <person name="Pangilinan J."/>
            <person name="LaButti K."/>
            <person name="Hainaut M."/>
            <person name="Henrissat B."/>
            <person name="Grigoriev I.V."/>
            <person name="Spatafora J.W."/>
            <person name="Aime M.C."/>
        </authorList>
    </citation>
    <scope>NUCLEOTIDE SEQUENCE [LARGE SCALE GENOMIC DNA]</scope>
    <source>
        <strain evidence="1 2">SA 807</strain>
    </source>
</reference>
<dbReference type="Proteomes" id="UP000245626">
    <property type="component" value="Unassembled WGS sequence"/>
</dbReference>
<protein>
    <submittedName>
        <fullName evidence="1">Uncharacterized protein</fullName>
    </submittedName>
</protein>
<organism evidence="1 2">
    <name type="scientific">Violaceomyces palustris</name>
    <dbReference type="NCBI Taxonomy" id="1673888"/>
    <lineage>
        <taxon>Eukaryota</taxon>
        <taxon>Fungi</taxon>
        <taxon>Dikarya</taxon>
        <taxon>Basidiomycota</taxon>
        <taxon>Ustilaginomycotina</taxon>
        <taxon>Ustilaginomycetes</taxon>
        <taxon>Violaceomycetales</taxon>
        <taxon>Violaceomycetaceae</taxon>
        <taxon>Violaceomyces</taxon>
    </lineage>
</organism>
<feature type="non-terminal residue" evidence="1">
    <location>
        <position position="512"/>
    </location>
</feature>
<sequence length="512" mass="58404">MQEDSRASSQQHGCQDESTPLLARNHSLPDRLDLDARFKRWTEAVANKFKRNPNSNRSNQPTILISVFQKSRAAAAAAADHPTSTPPSPSPSPDFTHADLDSQLELVRHAISQGVYPKMITTGSSGSYFVKARDPLTHQLTTVAVFKPKDEEPYGNLNPKRQFLRRYAWWAMGRPCLIPNFSYLSEVGASYLDRRLDLNMVPRTELVSLSSPSFHYAYSDRIAYEHAKQPLPEKEGSYQIFLQGYVNASDFLRSNPWPSRPRSLMLQDFDAEQRAHRLSRKRERARLRKCGIAIKRFLLCRHGVTDLVAVDAADLEPGPETPESRRGVAASEDPLSNFSWTPALMSSFRLELERLVVLDYLMRNTDRGLDNFMVKPIDPTHVKLGAIDNSLSFPTKHPNAIRQYPFGWLFLPTDLIGLPFSDSTRQHFLPILSDPDWWIETVNGLRELFQRDPYFDPKRFEQQMSVMRGQGWNLVQCLESPTEGPLELCAREKQLVKQEVVTVHEAEVEKAE</sequence>
<name>A0ACD0NS84_9BASI</name>
<accession>A0ACD0NS84</accession>
<dbReference type="EMBL" id="KZ820156">
    <property type="protein sequence ID" value="PWN48692.1"/>
    <property type="molecule type" value="Genomic_DNA"/>
</dbReference>
<proteinExistence type="predicted"/>
<evidence type="ECO:0000313" key="2">
    <source>
        <dbReference type="Proteomes" id="UP000245626"/>
    </source>
</evidence>
<gene>
    <name evidence="1" type="ORF">IE53DRAFT_318897</name>
</gene>